<evidence type="ECO:0000256" key="7">
    <source>
        <dbReference type="PIRSR" id="PIRSR602401-1"/>
    </source>
</evidence>
<feature type="binding site" description="axial binding residue" evidence="7">
    <location>
        <position position="492"/>
    </location>
    <ligand>
        <name>heme</name>
        <dbReference type="ChEBI" id="CHEBI:30413"/>
    </ligand>
    <ligandPart>
        <name>Fe</name>
        <dbReference type="ChEBI" id="CHEBI:18248"/>
    </ligandPart>
</feature>
<keyword evidence="6 9" id="KW-0503">Monooxygenase</keyword>
<dbReference type="PRINTS" id="PR00463">
    <property type="entry name" value="EP450I"/>
</dbReference>
<dbReference type="Proteomes" id="UP000431533">
    <property type="component" value="Unassembled WGS sequence"/>
</dbReference>
<dbReference type="SUPFAM" id="SSF48264">
    <property type="entry name" value="Cytochrome P450"/>
    <property type="match status" value="1"/>
</dbReference>
<sequence length="563" mass="63172">MAIFKNLSVDLSSKYVLASALFALCILYPIGVAIHRLYFSRYAKFPGPKLAALTYGYMLYYDVFAGDGQYMYKIKDLHEEYSKRNHSPFTGALSARSNIYSVDSDSPIIRISPHELHVIDPDFYEVLFAGTHTKRDKPPTWSQALSHPESMFGTISHEQHRVRRNAVSAFFSPGSLRRLEPLVQDCISRLIAVFRQYQKTGEVIEMKPAFGAMTSDIITEYCFGTTENYIEAPGFNAAVVESTEAMTDKIHITVQAQWLPHLLDRLPDRLVASVLGSGMTKLSEMKHHCVKKIQETIISRGDFKDVKYRTIFHDLLDSPILPESDKSVSRLWQEAQLLLGAGTVTTATSISSALVYLLLDPKRMGVLLDELETAMPDITKPKSGTELAQLPYLSAVVHEVLRLVTGVSYRLARSAPHESLQLGEWTIPPNTAVSMHAPLIHHSPDVYPEPWSFIPERWLPTPTPAGLPERPAHIPAGNHKYLVPLSKGTRQCLGQPLAYAEVHMTIAYILRTFVRVEKDGNGEVTAVKGMRLYDTDRRDTDLKRELGIPQPEKGRGTARMIIE</sequence>
<evidence type="ECO:0000256" key="4">
    <source>
        <dbReference type="ARBA" id="ARBA00023002"/>
    </source>
</evidence>
<dbReference type="InterPro" id="IPR002401">
    <property type="entry name" value="Cyt_P450_E_grp-I"/>
</dbReference>
<dbReference type="PRINTS" id="PR00385">
    <property type="entry name" value="P450"/>
</dbReference>
<feature type="transmembrane region" description="Helical" evidence="8">
    <location>
        <begin position="337"/>
        <end position="359"/>
    </location>
</feature>
<dbReference type="OrthoDB" id="3945418at2759"/>
<dbReference type="Pfam" id="PF00067">
    <property type="entry name" value="p450"/>
    <property type="match status" value="1"/>
</dbReference>
<reference evidence="9 10" key="1">
    <citation type="submission" date="2018-05" db="EMBL/GenBank/DDBJ databases">
        <title>Genome sequencing and assembly of the regulated plant pathogen Lachnellula willkommii and related sister species for the development of diagnostic species identification markers.</title>
        <authorList>
            <person name="Giroux E."/>
            <person name="Bilodeau G."/>
        </authorList>
    </citation>
    <scope>NUCLEOTIDE SEQUENCE [LARGE SCALE GENOMIC DNA]</scope>
    <source>
        <strain evidence="9 10">CBS 185.66</strain>
    </source>
</reference>
<protein>
    <submittedName>
        <fullName evidence="9">Cytochrome P450 monooxygenase</fullName>
    </submittedName>
</protein>
<dbReference type="GO" id="GO:0016705">
    <property type="term" value="F:oxidoreductase activity, acting on paired donors, with incorporation or reduction of molecular oxygen"/>
    <property type="evidence" value="ECO:0007669"/>
    <property type="project" value="InterPro"/>
</dbReference>
<evidence type="ECO:0000256" key="1">
    <source>
        <dbReference type="ARBA" id="ARBA00001971"/>
    </source>
</evidence>
<dbReference type="GeneID" id="41981810"/>
<accession>A0A8H8RA37</accession>
<evidence type="ECO:0000256" key="6">
    <source>
        <dbReference type="ARBA" id="ARBA00023033"/>
    </source>
</evidence>
<dbReference type="InterPro" id="IPR050121">
    <property type="entry name" value="Cytochrome_P450_monoxygenase"/>
</dbReference>
<keyword evidence="3 7" id="KW-0479">Metal-binding</keyword>
<dbReference type="InterPro" id="IPR001128">
    <property type="entry name" value="Cyt_P450"/>
</dbReference>
<evidence type="ECO:0000256" key="3">
    <source>
        <dbReference type="ARBA" id="ARBA00022723"/>
    </source>
</evidence>
<keyword evidence="4" id="KW-0560">Oxidoreductase</keyword>
<evidence type="ECO:0000256" key="5">
    <source>
        <dbReference type="ARBA" id="ARBA00023004"/>
    </source>
</evidence>
<dbReference type="GO" id="GO:0004497">
    <property type="term" value="F:monooxygenase activity"/>
    <property type="evidence" value="ECO:0007669"/>
    <property type="project" value="UniProtKB-KW"/>
</dbReference>
<dbReference type="Gene3D" id="1.10.630.10">
    <property type="entry name" value="Cytochrome P450"/>
    <property type="match status" value="1"/>
</dbReference>
<evidence type="ECO:0000313" key="9">
    <source>
        <dbReference type="EMBL" id="TVY30347.1"/>
    </source>
</evidence>
<evidence type="ECO:0000256" key="2">
    <source>
        <dbReference type="ARBA" id="ARBA00010617"/>
    </source>
</evidence>
<keyword evidence="7" id="KW-0349">Heme</keyword>
<comment type="caution">
    <text evidence="9">The sequence shown here is derived from an EMBL/GenBank/DDBJ whole genome shotgun (WGS) entry which is preliminary data.</text>
</comment>
<organism evidence="9 10">
    <name type="scientific">Lachnellula hyalina</name>
    <dbReference type="NCBI Taxonomy" id="1316788"/>
    <lineage>
        <taxon>Eukaryota</taxon>
        <taxon>Fungi</taxon>
        <taxon>Dikarya</taxon>
        <taxon>Ascomycota</taxon>
        <taxon>Pezizomycotina</taxon>
        <taxon>Leotiomycetes</taxon>
        <taxon>Helotiales</taxon>
        <taxon>Lachnaceae</taxon>
        <taxon>Lachnellula</taxon>
    </lineage>
</organism>
<keyword evidence="5 7" id="KW-0408">Iron</keyword>
<name>A0A8H8RA37_9HELO</name>
<dbReference type="PANTHER" id="PTHR24305">
    <property type="entry name" value="CYTOCHROME P450"/>
    <property type="match status" value="1"/>
</dbReference>
<evidence type="ECO:0000313" key="10">
    <source>
        <dbReference type="Proteomes" id="UP000431533"/>
    </source>
</evidence>
<dbReference type="RefSeq" id="XP_031009133.1">
    <property type="nucleotide sequence ID" value="XM_031146592.1"/>
</dbReference>
<proteinExistence type="inferred from homology"/>
<comment type="similarity">
    <text evidence="2">Belongs to the cytochrome P450 family.</text>
</comment>
<evidence type="ECO:0000256" key="8">
    <source>
        <dbReference type="SAM" id="Phobius"/>
    </source>
</evidence>
<keyword evidence="8" id="KW-0812">Transmembrane</keyword>
<feature type="transmembrane region" description="Helical" evidence="8">
    <location>
        <begin position="15"/>
        <end position="39"/>
    </location>
</feature>
<dbReference type="AlphaFoldDB" id="A0A8H8RA37"/>
<gene>
    <name evidence="9" type="primary">sdnE_4</name>
    <name evidence="9" type="ORF">LHYA1_G001612</name>
</gene>
<dbReference type="GO" id="GO:0005506">
    <property type="term" value="F:iron ion binding"/>
    <property type="evidence" value="ECO:0007669"/>
    <property type="project" value="InterPro"/>
</dbReference>
<dbReference type="InterPro" id="IPR036396">
    <property type="entry name" value="Cyt_P450_sf"/>
</dbReference>
<keyword evidence="8" id="KW-1133">Transmembrane helix</keyword>
<dbReference type="GO" id="GO:0020037">
    <property type="term" value="F:heme binding"/>
    <property type="evidence" value="ECO:0007669"/>
    <property type="project" value="InterPro"/>
</dbReference>
<dbReference type="EMBL" id="QGMH01000008">
    <property type="protein sequence ID" value="TVY30347.1"/>
    <property type="molecule type" value="Genomic_DNA"/>
</dbReference>
<dbReference type="CDD" id="cd11062">
    <property type="entry name" value="CYP58-like"/>
    <property type="match status" value="1"/>
</dbReference>
<comment type="cofactor">
    <cofactor evidence="1 7">
        <name>heme</name>
        <dbReference type="ChEBI" id="CHEBI:30413"/>
    </cofactor>
</comment>
<keyword evidence="10" id="KW-1185">Reference proteome</keyword>
<keyword evidence="8" id="KW-0472">Membrane</keyword>
<dbReference type="PANTHER" id="PTHR24305:SF157">
    <property type="entry name" value="N-ACETYLTRYPTOPHAN 6-HYDROXYLASE IVOC-RELATED"/>
    <property type="match status" value="1"/>
</dbReference>